<keyword evidence="5" id="KW-0010">Activator</keyword>
<dbReference type="InterPro" id="IPR029016">
    <property type="entry name" value="GAF-like_dom_sf"/>
</dbReference>
<dbReference type="InterPro" id="IPR025943">
    <property type="entry name" value="Sigma_54_int_dom_ATP-bd_2"/>
</dbReference>
<dbReference type="SUPFAM" id="SSF52540">
    <property type="entry name" value="P-loop containing nucleoside triphosphate hydrolases"/>
    <property type="match status" value="1"/>
</dbReference>
<keyword evidence="4" id="KW-0238">DNA-binding</keyword>
<dbReference type="AlphaFoldDB" id="A0AA41UIR2"/>
<evidence type="ECO:0000259" key="7">
    <source>
        <dbReference type="PROSITE" id="PS50045"/>
    </source>
</evidence>
<comment type="caution">
    <text evidence="8">The sequence shown here is derived from an EMBL/GenBank/DDBJ whole genome shotgun (WGS) entry which is preliminary data.</text>
</comment>
<evidence type="ECO:0000256" key="2">
    <source>
        <dbReference type="ARBA" id="ARBA00022840"/>
    </source>
</evidence>
<sequence length="529" mass="59361">MPISDNEFFREVTLRICGSLDIEQALYQSFLFIQHHMPADRMTLGYFDPQEGAIIIYASATLDGGTRTNVAIPISEDQQMSLQSPEFPDILLLNSVAPRSIAALVMERLGHPVASIVSLRMRLQGELQGNLTVIANGRDRFTRPHVERLAQINDPFAIALSNSRRYQELTRLKDLLVDDNRYLQEELRQMAGDQIIGDSPQMQRVLFLVRQVAPRNSPVLVLGETGTGKELVARAVHDASPRREGPFIKVNCGAVPPSLMDSELFGHEKGAFTGATAMHRGRFERAHNGTIFLDEVGELSPEAQVRLLRVLQEKEIERVGGTRSIALNIRVVAATNRPLKEMVASGRFREDLYYRLNVFPIEIPPLRERIADIEQLTRYFLQRQAKEMRLPHIPSMAPIALEKLRLYAWPGNVRELAHVVERSLILNRGESLTFDELSVPGSPATRHPGRTSDDEPLLLDTVMDNHIRKVLAASGGRVEGREGAARKLGMKPGTLRYRMKKLGIPFGRKTHSHPIGRIAQIKTENLSNT</sequence>
<dbReference type="SUPFAM" id="SSF46689">
    <property type="entry name" value="Homeodomain-like"/>
    <property type="match status" value="1"/>
</dbReference>
<dbReference type="InterPro" id="IPR027417">
    <property type="entry name" value="P-loop_NTPase"/>
</dbReference>
<reference evidence="8" key="1">
    <citation type="submission" date="2022-04" db="EMBL/GenBank/DDBJ databases">
        <title>Desulfatitalea alkaliphila sp. nov., a novel anaerobic sulfate-reducing bacterium isolated from terrestrial mud volcano, Taman Peninsula, Russia.</title>
        <authorList>
            <person name="Khomyakova M.A."/>
            <person name="Merkel A.Y."/>
            <person name="Slobodkin A.I."/>
        </authorList>
    </citation>
    <scope>NUCLEOTIDE SEQUENCE</scope>
    <source>
        <strain evidence="8">M08but</strain>
    </source>
</reference>
<evidence type="ECO:0000256" key="6">
    <source>
        <dbReference type="ARBA" id="ARBA00023163"/>
    </source>
</evidence>
<dbReference type="GO" id="GO:0006355">
    <property type="term" value="P:regulation of DNA-templated transcription"/>
    <property type="evidence" value="ECO:0007669"/>
    <property type="project" value="InterPro"/>
</dbReference>
<evidence type="ECO:0000256" key="4">
    <source>
        <dbReference type="ARBA" id="ARBA00023125"/>
    </source>
</evidence>
<dbReference type="EMBL" id="JALJRB010000010">
    <property type="protein sequence ID" value="MCJ8501045.1"/>
    <property type="molecule type" value="Genomic_DNA"/>
</dbReference>
<evidence type="ECO:0000313" key="8">
    <source>
        <dbReference type="EMBL" id="MCJ8501045.1"/>
    </source>
</evidence>
<keyword evidence="9" id="KW-1185">Reference proteome</keyword>
<dbReference type="RefSeq" id="WP_246907117.1">
    <property type="nucleotide sequence ID" value="NZ_JALJRB010000010.1"/>
</dbReference>
<dbReference type="InterPro" id="IPR002197">
    <property type="entry name" value="HTH_Fis"/>
</dbReference>
<evidence type="ECO:0000256" key="1">
    <source>
        <dbReference type="ARBA" id="ARBA00022741"/>
    </source>
</evidence>
<dbReference type="Gene3D" id="3.30.450.40">
    <property type="match status" value="1"/>
</dbReference>
<keyword evidence="6" id="KW-0804">Transcription</keyword>
<dbReference type="InterPro" id="IPR003018">
    <property type="entry name" value="GAF"/>
</dbReference>
<dbReference type="InterPro" id="IPR002078">
    <property type="entry name" value="Sigma_54_int"/>
</dbReference>
<evidence type="ECO:0000256" key="3">
    <source>
        <dbReference type="ARBA" id="ARBA00023015"/>
    </source>
</evidence>
<name>A0AA41UIR2_9BACT</name>
<dbReference type="Pfam" id="PF00158">
    <property type="entry name" value="Sigma54_activat"/>
    <property type="match status" value="1"/>
</dbReference>
<dbReference type="GO" id="GO:0005524">
    <property type="term" value="F:ATP binding"/>
    <property type="evidence" value="ECO:0007669"/>
    <property type="project" value="UniProtKB-KW"/>
</dbReference>
<dbReference type="InterPro" id="IPR009057">
    <property type="entry name" value="Homeodomain-like_sf"/>
</dbReference>
<dbReference type="PANTHER" id="PTHR32071:SF117">
    <property type="entry name" value="PTS-DEPENDENT DIHYDROXYACETONE KINASE OPERON REGULATORY PROTEIN-RELATED"/>
    <property type="match status" value="1"/>
</dbReference>
<dbReference type="PROSITE" id="PS00688">
    <property type="entry name" value="SIGMA54_INTERACT_3"/>
    <property type="match status" value="1"/>
</dbReference>
<dbReference type="SMART" id="SM00382">
    <property type="entry name" value="AAA"/>
    <property type="match status" value="1"/>
</dbReference>
<protein>
    <submittedName>
        <fullName evidence="8">Sigma 54-interacting transcriptional regulator</fullName>
    </submittedName>
</protein>
<dbReference type="InterPro" id="IPR003593">
    <property type="entry name" value="AAA+_ATPase"/>
</dbReference>
<organism evidence="8 9">
    <name type="scientific">Desulfatitalea alkaliphila</name>
    <dbReference type="NCBI Taxonomy" id="2929485"/>
    <lineage>
        <taxon>Bacteria</taxon>
        <taxon>Pseudomonadati</taxon>
        <taxon>Thermodesulfobacteriota</taxon>
        <taxon>Desulfobacteria</taxon>
        <taxon>Desulfobacterales</taxon>
        <taxon>Desulfosarcinaceae</taxon>
        <taxon>Desulfatitalea</taxon>
    </lineage>
</organism>
<dbReference type="Gene3D" id="1.10.8.60">
    <property type="match status" value="1"/>
</dbReference>
<dbReference type="Gene3D" id="1.10.10.60">
    <property type="entry name" value="Homeodomain-like"/>
    <property type="match status" value="1"/>
</dbReference>
<dbReference type="InterPro" id="IPR025662">
    <property type="entry name" value="Sigma_54_int_dom_ATP-bd_1"/>
</dbReference>
<dbReference type="GO" id="GO:0043565">
    <property type="term" value="F:sequence-specific DNA binding"/>
    <property type="evidence" value="ECO:0007669"/>
    <property type="project" value="InterPro"/>
</dbReference>
<dbReference type="FunFam" id="3.40.50.300:FF:000006">
    <property type="entry name" value="DNA-binding transcriptional regulator NtrC"/>
    <property type="match status" value="1"/>
</dbReference>
<feature type="domain" description="Sigma-54 factor interaction" evidence="7">
    <location>
        <begin position="195"/>
        <end position="425"/>
    </location>
</feature>
<keyword evidence="2" id="KW-0067">ATP-binding</keyword>
<evidence type="ECO:0000313" key="9">
    <source>
        <dbReference type="Proteomes" id="UP001165427"/>
    </source>
</evidence>
<evidence type="ECO:0000256" key="5">
    <source>
        <dbReference type="ARBA" id="ARBA00023159"/>
    </source>
</evidence>
<dbReference type="SUPFAM" id="SSF55781">
    <property type="entry name" value="GAF domain-like"/>
    <property type="match status" value="1"/>
</dbReference>
<dbReference type="InterPro" id="IPR025944">
    <property type="entry name" value="Sigma_54_int_dom_CS"/>
</dbReference>
<keyword evidence="3" id="KW-0805">Transcription regulation</keyword>
<keyword evidence="1" id="KW-0547">Nucleotide-binding</keyword>
<dbReference type="PROSITE" id="PS00675">
    <property type="entry name" value="SIGMA54_INTERACT_1"/>
    <property type="match status" value="1"/>
</dbReference>
<dbReference type="PANTHER" id="PTHR32071">
    <property type="entry name" value="TRANSCRIPTIONAL REGULATORY PROTEIN"/>
    <property type="match status" value="1"/>
</dbReference>
<accession>A0AA41UIR2</accession>
<dbReference type="Proteomes" id="UP001165427">
    <property type="component" value="Unassembled WGS sequence"/>
</dbReference>
<dbReference type="CDD" id="cd00009">
    <property type="entry name" value="AAA"/>
    <property type="match status" value="1"/>
</dbReference>
<gene>
    <name evidence="8" type="ORF">MRX98_10720</name>
</gene>
<dbReference type="Pfam" id="PF25601">
    <property type="entry name" value="AAA_lid_14"/>
    <property type="match status" value="1"/>
</dbReference>
<dbReference type="Pfam" id="PF02954">
    <property type="entry name" value="HTH_8"/>
    <property type="match status" value="1"/>
</dbReference>
<dbReference type="PROSITE" id="PS50045">
    <property type="entry name" value="SIGMA54_INTERACT_4"/>
    <property type="match status" value="1"/>
</dbReference>
<dbReference type="Gene3D" id="3.40.50.300">
    <property type="entry name" value="P-loop containing nucleotide triphosphate hydrolases"/>
    <property type="match status" value="1"/>
</dbReference>
<dbReference type="PROSITE" id="PS00676">
    <property type="entry name" value="SIGMA54_INTERACT_2"/>
    <property type="match status" value="1"/>
</dbReference>
<dbReference type="SMART" id="SM00065">
    <property type="entry name" value="GAF"/>
    <property type="match status" value="1"/>
</dbReference>
<proteinExistence type="predicted"/>
<dbReference type="InterPro" id="IPR058031">
    <property type="entry name" value="AAA_lid_NorR"/>
</dbReference>